<dbReference type="GO" id="GO:0007166">
    <property type="term" value="P:cell surface receptor signaling pathway"/>
    <property type="evidence" value="ECO:0007669"/>
    <property type="project" value="TreeGrafter"/>
</dbReference>
<dbReference type="GO" id="GO:0031072">
    <property type="term" value="F:heat shock protein binding"/>
    <property type="evidence" value="ECO:0007669"/>
    <property type="project" value="TreeGrafter"/>
</dbReference>
<dbReference type="GO" id="GO:2000404">
    <property type="term" value="P:regulation of T cell migration"/>
    <property type="evidence" value="ECO:0007669"/>
    <property type="project" value="InterPro"/>
</dbReference>
<protein>
    <submittedName>
        <fullName evidence="4">Uncharacterized protein</fullName>
    </submittedName>
</protein>
<feature type="signal peptide" evidence="3">
    <location>
        <begin position="1"/>
        <end position="23"/>
    </location>
</feature>
<keyword evidence="2" id="KW-1133">Transmembrane helix</keyword>
<feature type="compositionally biased region" description="Low complexity" evidence="1">
    <location>
        <begin position="161"/>
        <end position="193"/>
    </location>
</feature>
<feature type="transmembrane region" description="Helical" evidence="2">
    <location>
        <begin position="260"/>
        <end position="283"/>
    </location>
</feature>
<keyword evidence="2" id="KW-0472">Membrane</keyword>
<dbReference type="GO" id="GO:0004888">
    <property type="term" value="F:transmembrane signaling receptor activity"/>
    <property type="evidence" value="ECO:0007669"/>
    <property type="project" value="InterPro"/>
</dbReference>
<gene>
    <name evidence="4" type="ORF">AALO_G00083530</name>
</gene>
<dbReference type="GO" id="GO:0050863">
    <property type="term" value="P:regulation of T cell activation"/>
    <property type="evidence" value="ECO:0007669"/>
    <property type="project" value="InterPro"/>
</dbReference>
<evidence type="ECO:0000256" key="1">
    <source>
        <dbReference type="SAM" id="MobiDB-lite"/>
    </source>
</evidence>
<dbReference type="PROSITE" id="PS51257">
    <property type="entry name" value="PROKAR_LIPOPROTEIN"/>
    <property type="match status" value="1"/>
</dbReference>
<evidence type="ECO:0000313" key="4">
    <source>
        <dbReference type="EMBL" id="KAG5279970.1"/>
    </source>
</evidence>
<evidence type="ECO:0000256" key="2">
    <source>
        <dbReference type="SAM" id="Phobius"/>
    </source>
</evidence>
<feature type="region of interest" description="Disordered" evidence="1">
    <location>
        <begin position="220"/>
        <end position="239"/>
    </location>
</feature>
<feature type="compositionally biased region" description="Acidic residues" evidence="1">
    <location>
        <begin position="386"/>
        <end position="395"/>
    </location>
</feature>
<comment type="caution">
    <text evidence="4">The sequence shown here is derived from an EMBL/GenBank/DDBJ whole genome shotgun (WGS) entry which is preliminary data.</text>
</comment>
<keyword evidence="5" id="KW-1185">Reference proteome</keyword>
<reference evidence="4" key="1">
    <citation type="submission" date="2020-10" db="EMBL/GenBank/DDBJ databases">
        <title>Chromosome-scale genome assembly of the Allis shad, Alosa alosa.</title>
        <authorList>
            <person name="Margot Z."/>
            <person name="Christophe K."/>
            <person name="Cabau C."/>
            <person name="Louis A."/>
            <person name="Berthelot C."/>
            <person name="Parey E."/>
            <person name="Roest Crollius H."/>
            <person name="Montfort J."/>
            <person name="Robinson-Rechavi M."/>
            <person name="Bucao C."/>
            <person name="Bouchez O."/>
            <person name="Gislard M."/>
            <person name="Lluch J."/>
            <person name="Milhes M."/>
            <person name="Lampietro C."/>
            <person name="Lopez Roques C."/>
            <person name="Donnadieu C."/>
            <person name="Braasch I."/>
            <person name="Desvignes T."/>
            <person name="Postlethwait J."/>
            <person name="Bobe J."/>
            <person name="Guiguen Y."/>
        </authorList>
    </citation>
    <scope>NUCLEOTIDE SEQUENCE</scope>
    <source>
        <strain evidence="4">M-15738</strain>
        <tissue evidence="4">Blood</tissue>
    </source>
</reference>
<dbReference type="GO" id="GO:0042742">
    <property type="term" value="P:defense response to bacterium"/>
    <property type="evidence" value="ECO:0007669"/>
    <property type="project" value="TreeGrafter"/>
</dbReference>
<dbReference type="PANTHER" id="PTHR35265">
    <property type="entry name" value="LEUKOSIALIN"/>
    <property type="match status" value="1"/>
</dbReference>
<dbReference type="EMBL" id="JADWDJ010000006">
    <property type="protein sequence ID" value="KAG5279970.1"/>
    <property type="molecule type" value="Genomic_DNA"/>
</dbReference>
<proteinExistence type="predicted"/>
<keyword evidence="2" id="KW-0812">Transmembrane</keyword>
<feature type="compositionally biased region" description="Polar residues" evidence="1">
    <location>
        <begin position="47"/>
        <end position="56"/>
    </location>
</feature>
<keyword evidence="3" id="KW-0732">Signal</keyword>
<dbReference type="GO" id="GO:0050776">
    <property type="term" value="P:regulation of immune response"/>
    <property type="evidence" value="ECO:0007669"/>
    <property type="project" value="TreeGrafter"/>
</dbReference>
<feature type="compositionally biased region" description="Polar residues" evidence="1">
    <location>
        <begin position="220"/>
        <end position="235"/>
    </location>
</feature>
<dbReference type="Proteomes" id="UP000823561">
    <property type="component" value="Chromosome 6"/>
</dbReference>
<dbReference type="PANTHER" id="PTHR35265:SF1">
    <property type="entry name" value="LEUKOSIALIN"/>
    <property type="match status" value="1"/>
</dbReference>
<dbReference type="GO" id="GO:0009897">
    <property type="term" value="C:external side of plasma membrane"/>
    <property type="evidence" value="ECO:0007669"/>
    <property type="project" value="TreeGrafter"/>
</dbReference>
<feature type="region of interest" description="Disordered" evidence="1">
    <location>
        <begin position="47"/>
        <end position="66"/>
    </location>
</feature>
<feature type="compositionally biased region" description="Basic and acidic residues" evidence="1">
    <location>
        <begin position="405"/>
        <end position="417"/>
    </location>
</feature>
<organism evidence="4 5">
    <name type="scientific">Alosa alosa</name>
    <name type="common">allis shad</name>
    <dbReference type="NCBI Taxonomy" id="278164"/>
    <lineage>
        <taxon>Eukaryota</taxon>
        <taxon>Metazoa</taxon>
        <taxon>Chordata</taxon>
        <taxon>Craniata</taxon>
        <taxon>Vertebrata</taxon>
        <taxon>Euteleostomi</taxon>
        <taxon>Actinopterygii</taxon>
        <taxon>Neopterygii</taxon>
        <taxon>Teleostei</taxon>
        <taxon>Clupei</taxon>
        <taxon>Clupeiformes</taxon>
        <taxon>Clupeoidei</taxon>
        <taxon>Clupeidae</taxon>
        <taxon>Alosa</taxon>
    </lineage>
</organism>
<evidence type="ECO:0000256" key="3">
    <source>
        <dbReference type="SAM" id="SignalP"/>
    </source>
</evidence>
<sequence length="448" mass="46987">MEKPALLFVTLLLLSSCPWQLHAQTTDADAAIVADDDATTVFNTEPTTEAASTLMPTDTEPGPESTSEYAILDHPATPELLTTVIYEPVTTTTTEEPTTVTLLQTTPETTWIPEETTQIIPIAIQTTRPGPTTPSVTSQIIPETTQTTRSDPISTPPPTTPTMVQSTSTSASAPPESTSAVTPKTTAETTSTTSPPPMTLHPHFPVIPISSKPYLETSFTTTGATDRSGTSNSSGIPGVPIVLGDSSSAVDPGSQSNKSLWLTVIVAALVAALASIACIALVVRRRRQKQGFGDTGVSGRGQRSRRKGKKKGEEDVWAGPVLMGGVERDECDGNGDVEDNNNGGPADGTDPMLSTFAPSEDEEKAVGAKGTKEAKKWEEQSPLLYIDEDAEEVEVEGIPANQQDSSHDGQSAEKTDAEGAVAQKKGEVRAETGGVLDGAVAFCQTTAV</sequence>
<feature type="compositionally biased region" description="Basic and acidic residues" evidence="1">
    <location>
        <begin position="364"/>
        <end position="379"/>
    </location>
</feature>
<feature type="region of interest" description="Disordered" evidence="1">
    <location>
        <begin position="144"/>
        <end position="200"/>
    </location>
</feature>
<accession>A0AAV6GYA3</accession>
<feature type="region of interest" description="Disordered" evidence="1">
    <location>
        <begin position="289"/>
        <end position="436"/>
    </location>
</feature>
<feature type="compositionally biased region" description="Acidic residues" evidence="1">
    <location>
        <begin position="329"/>
        <end position="339"/>
    </location>
</feature>
<dbReference type="AlphaFoldDB" id="A0AAV6GYA3"/>
<dbReference type="InterPro" id="IPR038829">
    <property type="entry name" value="Leukosialin"/>
</dbReference>
<name>A0AAV6GYA3_9TELE</name>
<feature type="chain" id="PRO_5043607984" evidence="3">
    <location>
        <begin position="24"/>
        <end position="448"/>
    </location>
</feature>
<evidence type="ECO:0000313" key="5">
    <source>
        <dbReference type="Proteomes" id="UP000823561"/>
    </source>
</evidence>